<dbReference type="PANTHER" id="PTHR45657">
    <property type="entry name" value="CRAL-TRIO DOMAIN-CONTAINING PROTEIN YKL091C-RELATED"/>
    <property type="match status" value="1"/>
</dbReference>
<dbReference type="InterPro" id="IPR001251">
    <property type="entry name" value="CRAL-TRIO_dom"/>
</dbReference>
<comment type="caution">
    <text evidence="2">The sequence shown here is derived from an EMBL/GenBank/DDBJ whole genome shotgun (WGS) entry which is preliminary data.</text>
</comment>
<dbReference type="Proteomes" id="UP000605846">
    <property type="component" value="Unassembled WGS sequence"/>
</dbReference>
<protein>
    <submittedName>
        <fullName evidence="2">Cytosolic factor, phosphatidylinositol/phosphatidylcholine transfer protein</fullName>
    </submittedName>
</protein>
<dbReference type="Pfam" id="PF00650">
    <property type="entry name" value="CRAL_TRIO"/>
    <property type="match status" value="1"/>
</dbReference>
<evidence type="ECO:0000313" key="3">
    <source>
        <dbReference type="Proteomes" id="UP000605846"/>
    </source>
</evidence>
<accession>A0A8H7BM21</accession>
<reference evidence="2" key="1">
    <citation type="submission" date="2020-01" db="EMBL/GenBank/DDBJ databases">
        <title>Genome Sequencing of Three Apophysomyces-Like Fungal Strains Confirms a Novel Fungal Genus in the Mucoromycota with divergent Burkholderia-like Endosymbiotic Bacteria.</title>
        <authorList>
            <person name="Stajich J.E."/>
            <person name="Macias A.M."/>
            <person name="Carter-House D."/>
            <person name="Lovett B."/>
            <person name="Kasson L.R."/>
            <person name="Berry K."/>
            <person name="Grigoriev I."/>
            <person name="Chang Y."/>
            <person name="Spatafora J."/>
            <person name="Kasson M.T."/>
        </authorList>
    </citation>
    <scope>NUCLEOTIDE SEQUENCE</scope>
    <source>
        <strain evidence="2">NRRL A-21654</strain>
    </source>
</reference>
<evidence type="ECO:0000259" key="1">
    <source>
        <dbReference type="PROSITE" id="PS50191"/>
    </source>
</evidence>
<proteinExistence type="predicted"/>
<keyword evidence="3" id="KW-1185">Reference proteome</keyword>
<feature type="domain" description="CRAL-TRIO" evidence="1">
    <location>
        <begin position="1"/>
        <end position="90"/>
    </location>
</feature>
<dbReference type="CDD" id="cd00170">
    <property type="entry name" value="SEC14"/>
    <property type="match status" value="1"/>
</dbReference>
<organism evidence="2 3">
    <name type="scientific">Apophysomyces ossiformis</name>
    <dbReference type="NCBI Taxonomy" id="679940"/>
    <lineage>
        <taxon>Eukaryota</taxon>
        <taxon>Fungi</taxon>
        <taxon>Fungi incertae sedis</taxon>
        <taxon>Mucoromycota</taxon>
        <taxon>Mucoromycotina</taxon>
        <taxon>Mucoromycetes</taxon>
        <taxon>Mucorales</taxon>
        <taxon>Mucorineae</taxon>
        <taxon>Mucoraceae</taxon>
        <taxon>Apophysomyces</taxon>
    </lineage>
</organism>
<dbReference type="SUPFAM" id="SSF52087">
    <property type="entry name" value="CRAL/TRIO domain"/>
    <property type="match status" value="1"/>
</dbReference>
<dbReference type="PANTHER" id="PTHR45657:SF1">
    <property type="entry name" value="CRAL-TRIO DOMAIN-CONTAINING PROTEIN YKL091C-RELATED"/>
    <property type="match status" value="1"/>
</dbReference>
<dbReference type="PROSITE" id="PS50191">
    <property type="entry name" value="CRAL_TRIO"/>
    <property type="match status" value="1"/>
</dbReference>
<dbReference type="InterPro" id="IPR051026">
    <property type="entry name" value="PI/PC_transfer"/>
</dbReference>
<sequence length="150" mass="17091">MPLFYMPGLRYVRTISELDDKYYPDCYNKLYIVNAPSSFVHVWKIVKAWVHPASIGKIHILGSNYKDTLLEQIPQENLPSFLGGSCTCEHMPGGCVPSHSKNSVTRPFTLNYVSLGLKNVPPLEPQQHNEQTPYPYNQDIMEKATKFANM</sequence>
<gene>
    <name evidence="2" type="primary">SEC14_2</name>
    <name evidence="2" type="ORF">EC973_009397</name>
</gene>
<dbReference type="AlphaFoldDB" id="A0A8H7BM21"/>
<evidence type="ECO:0000313" key="2">
    <source>
        <dbReference type="EMBL" id="KAF7725780.1"/>
    </source>
</evidence>
<name>A0A8H7BM21_9FUNG</name>
<dbReference type="OrthoDB" id="1434354at2759"/>
<dbReference type="EMBL" id="JABAYA010000090">
    <property type="protein sequence ID" value="KAF7725780.1"/>
    <property type="molecule type" value="Genomic_DNA"/>
</dbReference>
<dbReference type="Gene3D" id="3.40.525.10">
    <property type="entry name" value="CRAL-TRIO lipid binding domain"/>
    <property type="match status" value="1"/>
</dbReference>
<dbReference type="InterPro" id="IPR036865">
    <property type="entry name" value="CRAL-TRIO_dom_sf"/>
</dbReference>